<dbReference type="Gene3D" id="1.25.40.10">
    <property type="entry name" value="Tetratricopeptide repeat domain"/>
    <property type="match status" value="1"/>
</dbReference>
<dbReference type="SUPFAM" id="SSF46894">
    <property type="entry name" value="C-terminal effector domain of the bipartite response regulators"/>
    <property type="match status" value="1"/>
</dbReference>
<dbReference type="GO" id="GO:0000160">
    <property type="term" value="P:phosphorelay signal transduction system"/>
    <property type="evidence" value="ECO:0007669"/>
    <property type="project" value="InterPro"/>
</dbReference>
<evidence type="ECO:0000313" key="8">
    <source>
        <dbReference type="EMBL" id="SDT03476.1"/>
    </source>
</evidence>
<protein>
    <submittedName>
        <fullName evidence="8">Transcriptional regulatory protein, C terminal</fullName>
    </submittedName>
</protein>
<dbReference type="Pfam" id="PF03704">
    <property type="entry name" value="BTAD"/>
    <property type="match status" value="1"/>
</dbReference>
<dbReference type="Proteomes" id="UP000198688">
    <property type="component" value="Chromosome I"/>
</dbReference>
<keyword evidence="9" id="KW-1185">Reference proteome</keyword>
<dbReference type="InterPro" id="IPR027417">
    <property type="entry name" value="P-loop_NTPase"/>
</dbReference>
<feature type="domain" description="OmpR/PhoB-type" evidence="7">
    <location>
        <begin position="4"/>
        <end position="109"/>
    </location>
</feature>
<evidence type="ECO:0000256" key="3">
    <source>
        <dbReference type="ARBA" id="ARBA00022840"/>
    </source>
</evidence>
<gene>
    <name evidence="8" type="ORF">SAMN04489716_2317</name>
</gene>
<accession>A0A1H1X4E8</accession>
<dbReference type="STRING" id="113562.SAMN04489716_2317"/>
<dbReference type="InterPro" id="IPR001867">
    <property type="entry name" value="OmpR/PhoB-type_DNA-bd"/>
</dbReference>
<dbReference type="InterPro" id="IPR036388">
    <property type="entry name" value="WH-like_DNA-bd_sf"/>
</dbReference>
<proteinExistence type="inferred from homology"/>
<dbReference type="GO" id="GO:0003677">
    <property type="term" value="F:DNA binding"/>
    <property type="evidence" value="ECO:0007669"/>
    <property type="project" value="UniProtKB-UniRule"/>
</dbReference>
<dbReference type="SMART" id="SM00862">
    <property type="entry name" value="Trans_reg_C"/>
    <property type="match status" value="1"/>
</dbReference>
<dbReference type="PANTHER" id="PTHR16305">
    <property type="entry name" value="TESTICULAR SOLUBLE ADENYLYL CYCLASE"/>
    <property type="match status" value="1"/>
</dbReference>
<keyword evidence="2" id="KW-0547">Nucleotide-binding</keyword>
<dbReference type="Pfam" id="PF00486">
    <property type="entry name" value="Trans_reg_C"/>
    <property type="match status" value="1"/>
</dbReference>
<dbReference type="GO" id="GO:0004016">
    <property type="term" value="F:adenylate cyclase activity"/>
    <property type="evidence" value="ECO:0007669"/>
    <property type="project" value="TreeGrafter"/>
</dbReference>
<dbReference type="Gene3D" id="1.10.10.10">
    <property type="entry name" value="Winged helix-like DNA-binding domain superfamily/Winged helix DNA-binding domain"/>
    <property type="match status" value="1"/>
</dbReference>
<dbReference type="GO" id="GO:0005524">
    <property type="term" value="F:ATP binding"/>
    <property type="evidence" value="ECO:0007669"/>
    <property type="project" value="UniProtKB-KW"/>
</dbReference>
<dbReference type="InterPro" id="IPR016032">
    <property type="entry name" value="Sig_transdc_resp-reg_C-effctor"/>
</dbReference>
<keyword evidence="6" id="KW-0175">Coiled coil</keyword>
<dbReference type="CDD" id="cd15831">
    <property type="entry name" value="BTAD"/>
    <property type="match status" value="1"/>
</dbReference>
<dbReference type="EMBL" id="LT629758">
    <property type="protein sequence ID" value="SDT03476.1"/>
    <property type="molecule type" value="Genomic_DNA"/>
</dbReference>
<dbReference type="InterPro" id="IPR005158">
    <property type="entry name" value="BTAD"/>
</dbReference>
<sequence length="1053" mass="111553">MTAPDQVASGGELRLHILGSLRVRRGDVTVDPGPPQQAFLLSVLLARAGRPVSVSELIDLMWADDAPPSAVNVIQKHIGALRRLFEPAAATRGASSYLRRHGNGYVFVDDHGVLDLVVFRRRIAAAEAASRETALDAYAAALRLWRGPAGGGTGDDSAAQPIFAALDEEFFVACIAAADLAVTLGRPQQILRPLRLAASLAPLNEPLQAALVVALGASGRPDEALALAGRVRARLADELGIDPGPALRAAYQKVLGAAPADPAGDPPADPGGLVGRATELAVLRAGIEPAISHGSGMVIVEGEPGAGKTRLVEEGAAEAGQRGVLVVWGQCMEGDGTPSMWPWIQVIGAILAARPEAHRGDQPAGELDRLLALGGTARETPPPAVGGAQFRLFEQVADLAARAAAQRPLLLILDDLHWADVTSLHLFGHLAARLPAGVALVGAVRTHAPVPSPELTRVLAAASRAAGHRRIRLGPLGQGDVSELVRRETGRRPSPAVARGIHARTAGNPFFVRELSRLLTVGGATLTDEATARPGVPSTVRDVVQDRIAGLSDQARRLLQVAALFGRETDVDLLARAAGTDVQAALDHLEPVESLGLLGAAPDNPFAVRFAHDLVRESIAASTPQRLVPQLHLHIADALESTVPAGEAAAERLAHHLWAAGPLADPGRTVTALVRAAHRATGKSAFETAEQQLRMAARLAREARIAESELAALSQLVLVLGMLEGYVGSPPEILERAETLARELGREREATSFLFTRFTGLSEGAEVDRSGPLAQRLRQQGETSGDPVVRVYGLLAWGIHRWESGDIGEAFRHLTRCTEAAAEDRVLKQDLPLLRDLRLLAAGMLALMTTLHGDVARARDLFDTMEAEAGDNRYAVTFWASFAVIAAALAEDPQWALRIADRSIAVDPGLSFVFLGTYARLARCWGLGMIGRAPAAAAAELDRLVSANLLDPPRSSYTTWLAVLAGLYLKAGDTRSAAVALDHADREMRTHGERHSEGLLLLMRARLLQARGEPADVVRAAAERARALSAGRAAHLFAGQAERMLDDLRDSRG</sequence>
<name>A0A1H1X4E8_9ACTN</name>
<dbReference type="SMART" id="SM01043">
    <property type="entry name" value="BTAD"/>
    <property type="match status" value="1"/>
</dbReference>
<dbReference type="InterPro" id="IPR011990">
    <property type="entry name" value="TPR-like_helical_dom_sf"/>
</dbReference>
<comment type="similarity">
    <text evidence="1">Belongs to the AfsR/DnrI/RedD regulatory family.</text>
</comment>
<evidence type="ECO:0000259" key="7">
    <source>
        <dbReference type="PROSITE" id="PS51755"/>
    </source>
</evidence>
<dbReference type="SUPFAM" id="SSF52540">
    <property type="entry name" value="P-loop containing nucleoside triphosphate hydrolases"/>
    <property type="match status" value="1"/>
</dbReference>
<evidence type="ECO:0000256" key="5">
    <source>
        <dbReference type="PROSITE-ProRule" id="PRU01091"/>
    </source>
</evidence>
<dbReference type="RefSeq" id="WP_231954416.1">
    <property type="nucleotide sequence ID" value="NZ_BOMJ01000025.1"/>
</dbReference>
<dbReference type="PROSITE" id="PS51755">
    <property type="entry name" value="OMPR_PHOB"/>
    <property type="match status" value="1"/>
</dbReference>
<dbReference type="AlphaFoldDB" id="A0A1H1X4E8"/>
<keyword evidence="4 5" id="KW-0238">DNA-binding</keyword>
<evidence type="ECO:0000256" key="2">
    <source>
        <dbReference type="ARBA" id="ARBA00022741"/>
    </source>
</evidence>
<evidence type="ECO:0000256" key="1">
    <source>
        <dbReference type="ARBA" id="ARBA00005820"/>
    </source>
</evidence>
<dbReference type="GO" id="GO:0005737">
    <property type="term" value="C:cytoplasm"/>
    <property type="evidence" value="ECO:0007669"/>
    <property type="project" value="TreeGrafter"/>
</dbReference>
<evidence type="ECO:0000256" key="4">
    <source>
        <dbReference type="ARBA" id="ARBA00023125"/>
    </source>
</evidence>
<feature type="DNA-binding region" description="OmpR/PhoB-type" evidence="5">
    <location>
        <begin position="4"/>
        <end position="109"/>
    </location>
</feature>
<organism evidence="8 9">
    <name type="scientific">Actinoplanes derwentensis</name>
    <dbReference type="NCBI Taxonomy" id="113562"/>
    <lineage>
        <taxon>Bacteria</taxon>
        <taxon>Bacillati</taxon>
        <taxon>Actinomycetota</taxon>
        <taxon>Actinomycetes</taxon>
        <taxon>Micromonosporales</taxon>
        <taxon>Micromonosporaceae</taxon>
        <taxon>Actinoplanes</taxon>
    </lineage>
</organism>
<keyword evidence="3" id="KW-0067">ATP-binding</keyword>
<evidence type="ECO:0000313" key="9">
    <source>
        <dbReference type="Proteomes" id="UP000198688"/>
    </source>
</evidence>
<dbReference type="SUPFAM" id="SSF48452">
    <property type="entry name" value="TPR-like"/>
    <property type="match status" value="1"/>
</dbReference>
<dbReference type="InterPro" id="IPR041664">
    <property type="entry name" value="AAA_16"/>
</dbReference>
<dbReference type="GO" id="GO:0006355">
    <property type="term" value="P:regulation of DNA-templated transcription"/>
    <property type="evidence" value="ECO:0007669"/>
    <property type="project" value="InterPro"/>
</dbReference>
<reference evidence="8 9" key="1">
    <citation type="submission" date="2016-10" db="EMBL/GenBank/DDBJ databases">
        <authorList>
            <person name="de Groot N.N."/>
        </authorList>
    </citation>
    <scope>NUCLEOTIDE SEQUENCE [LARGE SCALE GENOMIC DNA]</scope>
    <source>
        <strain evidence="8 9">DSM 43941</strain>
    </source>
</reference>
<evidence type="ECO:0000256" key="6">
    <source>
        <dbReference type="SAM" id="Coils"/>
    </source>
</evidence>
<dbReference type="Pfam" id="PF13191">
    <property type="entry name" value="AAA_16"/>
    <property type="match status" value="1"/>
</dbReference>
<dbReference type="PANTHER" id="PTHR16305:SF28">
    <property type="entry name" value="GUANYLATE CYCLASE DOMAIN-CONTAINING PROTEIN"/>
    <property type="match status" value="1"/>
</dbReference>
<feature type="coiled-coil region" evidence="6">
    <location>
        <begin position="689"/>
        <end position="716"/>
    </location>
</feature>